<keyword evidence="4" id="KW-1185">Reference proteome</keyword>
<dbReference type="InterPro" id="IPR000608">
    <property type="entry name" value="UBC"/>
</dbReference>
<dbReference type="STRING" id="556484.B7G7I5"/>
<feature type="region of interest" description="Disordered" evidence="1">
    <location>
        <begin position="253"/>
        <end position="286"/>
    </location>
</feature>
<dbReference type="EMBL" id="CM000620">
    <property type="protein sequence ID" value="EEC45367.1"/>
    <property type="molecule type" value="Genomic_DNA"/>
</dbReference>
<dbReference type="Pfam" id="PF00179">
    <property type="entry name" value="UQ_con"/>
    <property type="match status" value="1"/>
</dbReference>
<gene>
    <name evidence="3" type="ORF">PHATRDRAFT_48512</name>
</gene>
<dbReference type="HOGENOM" id="CLU_687875_0_0_1"/>
<dbReference type="InterPro" id="IPR016135">
    <property type="entry name" value="UBQ-conjugating_enzyme/RWD"/>
</dbReference>
<feature type="compositionally biased region" description="Low complexity" evidence="1">
    <location>
        <begin position="446"/>
        <end position="457"/>
    </location>
</feature>
<reference evidence="4" key="2">
    <citation type="submission" date="2008-08" db="EMBL/GenBank/DDBJ databases">
        <authorList>
            <consortium name="Diatom Consortium"/>
            <person name="Grigoriev I."/>
            <person name="Grimwood J."/>
            <person name="Kuo A."/>
            <person name="Otillar R.P."/>
            <person name="Salamov A."/>
            <person name="Detter J.C."/>
            <person name="Lindquist E."/>
            <person name="Shapiro H."/>
            <person name="Lucas S."/>
            <person name="Glavina del Rio T."/>
            <person name="Pitluck S."/>
            <person name="Rokhsar D."/>
            <person name="Bowler C."/>
        </authorList>
    </citation>
    <scope>GENOME REANNOTATION</scope>
    <source>
        <strain evidence="4">CCAP 1055/1</strain>
    </source>
</reference>
<sequence length="517" mass="57148">MCDTNFFESSVRPSGLIAQKNARSAPYGTAVTPTLHPVFRRSRSFLRPGHSRIPEPLSPDRSPSQPRSLSRSRTWDIRFRRERYSNQVHNRFPLLFSTTITSIGVLNQSITLSLDRMEMIPHAVEKESPDDAAGTGNGSRSSVASAFVSGHRGVVVDENSVNIVLDSARNNQLNTTTTSSASAPAEILPEATDGRCSEEEEEEDDYEYEDEEDAAFTGFLVDHPLVAATNATPTVSASNVSSGESSDAAVAPATIQDEEEPADAKQRWREPSKDAVKMSLRAEKETSGGKRRLAQDLYRIMNQDTNKAGFSLKPSKEDSMERWTIKLFKFDEDSNLAKDMLVLGLEHIELEMSFPEQYPFEPPFVRVSRPRFKRQTGFVMNGALCMELLTNEGWNPINDIESVIVSVRSLLVVGDGRLEAACNLADAKYRSLLDAAVESQSPKQEASATASDNASASKRLRKNSEGDIAVIPEARRRIVSDQGGSYSVSEAQSAYSHLSDYHKKKGWDTSGWWARKG</sequence>
<dbReference type="RefSeq" id="XP_002183149.1">
    <property type="nucleotide sequence ID" value="XM_002183113.1"/>
</dbReference>
<feature type="domain" description="UBC core" evidence="2">
    <location>
        <begin position="288"/>
        <end position="455"/>
    </location>
</feature>
<dbReference type="Gene3D" id="3.10.110.10">
    <property type="entry name" value="Ubiquitin Conjugating Enzyme"/>
    <property type="match status" value="1"/>
</dbReference>
<evidence type="ECO:0000313" key="3">
    <source>
        <dbReference type="EMBL" id="EEC45367.1"/>
    </source>
</evidence>
<dbReference type="KEGG" id="pti:PHATRDRAFT_48512"/>
<name>B7G7I5_PHATC</name>
<reference evidence="3 4" key="1">
    <citation type="journal article" date="2008" name="Nature">
        <title>The Phaeodactylum genome reveals the evolutionary history of diatom genomes.</title>
        <authorList>
            <person name="Bowler C."/>
            <person name="Allen A.E."/>
            <person name="Badger J.H."/>
            <person name="Grimwood J."/>
            <person name="Jabbari K."/>
            <person name="Kuo A."/>
            <person name="Maheswari U."/>
            <person name="Martens C."/>
            <person name="Maumus F."/>
            <person name="Otillar R.P."/>
            <person name="Rayko E."/>
            <person name="Salamov A."/>
            <person name="Vandepoele K."/>
            <person name="Beszteri B."/>
            <person name="Gruber A."/>
            <person name="Heijde M."/>
            <person name="Katinka M."/>
            <person name="Mock T."/>
            <person name="Valentin K."/>
            <person name="Verret F."/>
            <person name="Berges J.A."/>
            <person name="Brownlee C."/>
            <person name="Cadoret J.P."/>
            <person name="Chiovitti A."/>
            <person name="Choi C.J."/>
            <person name="Coesel S."/>
            <person name="De Martino A."/>
            <person name="Detter J.C."/>
            <person name="Durkin C."/>
            <person name="Falciatore A."/>
            <person name="Fournet J."/>
            <person name="Haruta M."/>
            <person name="Huysman M.J."/>
            <person name="Jenkins B.D."/>
            <person name="Jiroutova K."/>
            <person name="Jorgensen R.E."/>
            <person name="Joubert Y."/>
            <person name="Kaplan A."/>
            <person name="Kroger N."/>
            <person name="Kroth P.G."/>
            <person name="La Roche J."/>
            <person name="Lindquist E."/>
            <person name="Lommer M."/>
            <person name="Martin-Jezequel V."/>
            <person name="Lopez P.J."/>
            <person name="Lucas S."/>
            <person name="Mangogna M."/>
            <person name="McGinnis K."/>
            <person name="Medlin L.K."/>
            <person name="Montsant A."/>
            <person name="Oudot-Le Secq M.P."/>
            <person name="Napoli C."/>
            <person name="Obornik M."/>
            <person name="Parker M.S."/>
            <person name="Petit J.L."/>
            <person name="Porcel B.M."/>
            <person name="Poulsen N."/>
            <person name="Robison M."/>
            <person name="Rychlewski L."/>
            <person name="Rynearson T.A."/>
            <person name="Schmutz J."/>
            <person name="Shapiro H."/>
            <person name="Siaut M."/>
            <person name="Stanley M."/>
            <person name="Sussman M.R."/>
            <person name="Taylor A.R."/>
            <person name="Vardi A."/>
            <person name="von Dassow P."/>
            <person name="Vyverman W."/>
            <person name="Willis A."/>
            <person name="Wyrwicz L.S."/>
            <person name="Rokhsar D.S."/>
            <person name="Weissenbach J."/>
            <person name="Armbrust E.V."/>
            <person name="Green B.R."/>
            <person name="Van de Peer Y."/>
            <person name="Grigoriev I.V."/>
        </authorList>
    </citation>
    <scope>NUCLEOTIDE SEQUENCE [LARGE SCALE GENOMIC DNA]</scope>
    <source>
        <strain evidence="3 4">CCAP 1055/1</strain>
    </source>
</reference>
<proteinExistence type="predicted"/>
<dbReference type="CDD" id="cd23802">
    <property type="entry name" value="UBCc_UBE2Q"/>
    <property type="match status" value="1"/>
</dbReference>
<dbReference type="PROSITE" id="PS50127">
    <property type="entry name" value="UBC_2"/>
    <property type="match status" value="1"/>
</dbReference>
<feature type="compositionally biased region" description="Basic and acidic residues" evidence="1">
    <location>
        <begin position="262"/>
        <end position="286"/>
    </location>
</feature>
<feature type="region of interest" description="Disordered" evidence="1">
    <location>
        <begin position="45"/>
        <end position="72"/>
    </location>
</feature>
<dbReference type="OrthoDB" id="1926878at2759"/>
<dbReference type="InParanoid" id="B7G7I5"/>
<dbReference type="GeneID" id="7194764"/>
<dbReference type="PANTHER" id="PTHR24067">
    <property type="entry name" value="UBIQUITIN-CONJUGATING ENZYME E2"/>
    <property type="match status" value="1"/>
</dbReference>
<protein>
    <recommendedName>
        <fullName evidence="2">UBC core domain-containing protein</fullName>
    </recommendedName>
</protein>
<dbReference type="AlphaFoldDB" id="B7G7I5"/>
<accession>B7G7I5</accession>
<feature type="compositionally biased region" description="Low complexity" evidence="1">
    <location>
        <begin position="59"/>
        <end position="72"/>
    </location>
</feature>
<evidence type="ECO:0000313" key="4">
    <source>
        <dbReference type="Proteomes" id="UP000000759"/>
    </source>
</evidence>
<evidence type="ECO:0000259" key="2">
    <source>
        <dbReference type="PROSITE" id="PS50127"/>
    </source>
</evidence>
<evidence type="ECO:0000256" key="1">
    <source>
        <dbReference type="SAM" id="MobiDB-lite"/>
    </source>
</evidence>
<feature type="region of interest" description="Disordered" evidence="1">
    <location>
        <begin position="440"/>
        <end position="461"/>
    </location>
</feature>
<dbReference type="Proteomes" id="UP000000759">
    <property type="component" value="Chromosome 18"/>
</dbReference>
<feature type="compositionally biased region" description="Low complexity" evidence="1">
    <location>
        <begin position="175"/>
        <end position="185"/>
    </location>
</feature>
<dbReference type="PaxDb" id="2850-Phatr48512"/>
<organism evidence="3 4">
    <name type="scientific">Phaeodactylum tricornutum (strain CCAP 1055/1)</name>
    <dbReference type="NCBI Taxonomy" id="556484"/>
    <lineage>
        <taxon>Eukaryota</taxon>
        <taxon>Sar</taxon>
        <taxon>Stramenopiles</taxon>
        <taxon>Ochrophyta</taxon>
        <taxon>Bacillariophyta</taxon>
        <taxon>Bacillariophyceae</taxon>
        <taxon>Bacillariophycidae</taxon>
        <taxon>Naviculales</taxon>
        <taxon>Phaeodactylaceae</taxon>
        <taxon>Phaeodactylum</taxon>
    </lineage>
</organism>
<dbReference type="SMART" id="SM00212">
    <property type="entry name" value="UBCc"/>
    <property type="match status" value="1"/>
</dbReference>
<dbReference type="eggNOG" id="KOG0897">
    <property type="taxonomic scope" value="Eukaryota"/>
</dbReference>
<dbReference type="InterPro" id="IPR050113">
    <property type="entry name" value="Ub_conjugating_enzyme"/>
</dbReference>
<feature type="region of interest" description="Disordered" evidence="1">
    <location>
        <begin position="174"/>
        <end position="204"/>
    </location>
</feature>
<dbReference type="SUPFAM" id="SSF54495">
    <property type="entry name" value="UBC-like"/>
    <property type="match status" value="1"/>
</dbReference>